<dbReference type="EMBL" id="CAAALY010105234">
    <property type="protein sequence ID" value="VEL29673.1"/>
    <property type="molecule type" value="Genomic_DNA"/>
</dbReference>
<dbReference type="SUPFAM" id="SSF55753">
    <property type="entry name" value="Actin depolymerizing proteins"/>
    <property type="match status" value="1"/>
</dbReference>
<evidence type="ECO:0000259" key="4">
    <source>
        <dbReference type="PROSITE" id="PS51263"/>
    </source>
</evidence>
<dbReference type="InterPro" id="IPR017904">
    <property type="entry name" value="ADF/Cofilin"/>
</dbReference>
<protein>
    <recommendedName>
        <fullName evidence="4">ADF-H domain-containing protein</fullName>
    </recommendedName>
</protein>
<dbReference type="Proteomes" id="UP000784294">
    <property type="component" value="Unassembled WGS sequence"/>
</dbReference>
<accession>A0A3S5A7A5</accession>
<dbReference type="GO" id="GO:0030042">
    <property type="term" value="P:actin filament depolymerization"/>
    <property type="evidence" value="ECO:0007669"/>
    <property type="project" value="InterPro"/>
</dbReference>
<keyword evidence="2" id="KW-0009">Actin-binding</keyword>
<dbReference type="PANTHER" id="PTHR11913">
    <property type="entry name" value="COFILIN-RELATED"/>
    <property type="match status" value="1"/>
</dbReference>
<dbReference type="OrthoDB" id="10249245at2759"/>
<dbReference type="PROSITE" id="PS51263">
    <property type="entry name" value="ADF_H"/>
    <property type="match status" value="1"/>
</dbReference>
<sequence>MRHAYLCVVYEIRSEASTFDDFLNLLVERGNQPCYAVLDYCCDSIIGSTLCFVHWCVILFIFIICRVPDDATVKSKLIYAGSKDAIRKLCEGIKFEVQASELSDITSDDMTKRARSAYKSS</sequence>
<comment type="caution">
    <text evidence="5">The sequence shown here is derived from an EMBL/GenBank/DDBJ whole genome shotgun (WGS) entry which is preliminary data.</text>
</comment>
<dbReference type="InterPro" id="IPR002108">
    <property type="entry name" value="ADF-H"/>
</dbReference>
<feature type="transmembrane region" description="Helical" evidence="3">
    <location>
        <begin position="45"/>
        <end position="67"/>
    </location>
</feature>
<dbReference type="Gene3D" id="3.40.20.10">
    <property type="entry name" value="Severin"/>
    <property type="match status" value="1"/>
</dbReference>
<evidence type="ECO:0000256" key="2">
    <source>
        <dbReference type="ARBA" id="ARBA00023203"/>
    </source>
</evidence>
<dbReference type="PRINTS" id="PR00006">
    <property type="entry name" value="COFILIN"/>
</dbReference>
<keyword evidence="3" id="KW-0472">Membrane</keyword>
<dbReference type="GO" id="GO:0015629">
    <property type="term" value="C:actin cytoskeleton"/>
    <property type="evidence" value="ECO:0007669"/>
    <property type="project" value="InterPro"/>
</dbReference>
<keyword evidence="3" id="KW-1133">Transmembrane helix</keyword>
<dbReference type="Pfam" id="PF00241">
    <property type="entry name" value="Cofilin_ADF"/>
    <property type="match status" value="1"/>
</dbReference>
<proteinExistence type="inferred from homology"/>
<dbReference type="InterPro" id="IPR029006">
    <property type="entry name" value="ADF-H/Gelsolin-like_dom_sf"/>
</dbReference>
<evidence type="ECO:0000256" key="1">
    <source>
        <dbReference type="ARBA" id="ARBA00006844"/>
    </source>
</evidence>
<keyword evidence="6" id="KW-1185">Reference proteome</keyword>
<feature type="domain" description="ADF-H" evidence="4">
    <location>
        <begin position="1"/>
        <end position="115"/>
    </location>
</feature>
<dbReference type="GO" id="GO:0003779">
    <property type="term" value="F:actin binding"/>
    <property type="evidence" value="ECO:0007669"/>
    <property type="project" value="UniProtKB-KW"/>
</dbReference>
<organism evidence="5 6">
    <name type="scientific">Protopolystoma xenopodis</name>
    <dbReference type="NCBI Taxonomy" id="117903"/>
    <lineage>
        <taxon>Eukaryota</taxon>
        <taxon>Metazoa</taxon>
        <taxon>Spiralia</taxon>
        <taxon>Lophotrochozoa</taxon>
        <taxon>Platyhelminthes</taxon>
        <taxon>Monogenea</taxon>
        <taxon>Polyopisthocotylea</taxon>
        <taxon>Polystomatidea</taxon>
        <taxon>Polystomatidae</taxon>
        <taxon>Protopolystoma</taxon>
    </lineage>
</organism>
<dbReference type="AlphaFoldDB" id="A0A3S5A7A5"/>
<comment type="similarity">
    <text evidence="1">Belongs to the actin-binding proteins ADF family.</text>
</comment>
<evidence type="ECO:0000313" key="5">
    <source>
        <dbReference type="EMBL" id="VEL29673.1"/>
    </source>
</evidence>
<keyword evidence="3" id="KW-0812">Transmembrane</keyword>
<reference evidence="5" key="1">
    <citation type="submission" date="2018-11" db="EMBL/GenBank/DDBJ databases">
        <authorList>
            <consortium name="Pathogen Informatics"/>
        </authorList>
    </citation>
    <scope>NUCLEOTIDE SEQUENCE</scope>
</reference>
<name>A0A3S5A7A5_9PLAT</name>
<evidence type="ECO:0000256" key="3">
    <source>
        <dbReference type="SAM" id="Phobius"/>
    </source>
</evidence>
<gene>
    <name evidence="5" type="ORF">PXEA_LOCUS23113</name>
</gene>
<evidence type="ECO:0000313" key="6">
    <source>
        <dbReference type="Proteomes" id="UP000784294"/>
    </source>
</evidence>